<name>A0ABR6XPI1_9BURK</name>
<evidence type="ECO:0000313" key="17">
    <source>
        <dbReference type="EMBL" id="MBC3831213.1"/>
    </source>
</evidence>
<keyword evidence="4 11" id="KW-1134">Transmembrane beta strand</keyword>
<dbReference type="PANTHER" id="PTHR30069">
    <property type="entry name" value="TONB-DEPENDENT OUTER MEMBRANE RECEPTOR"/>
    <property type="match status" value="1"/>
</dbReference>
<proteinExistence type="inferred from homology"/>
<feature type="domain" description="TonB-dependent receptor plug" evidence="16">
    <location>
        <begin position="63"/>
        <end position="152"/>
    </location>
</feature>
<dbReference type="PANTHER" id="PTHR30069:SF29">
    <property type="entry name" value="HEMOGLOBIN AND HEMOGLOBIN-HAPTOGLOBIN-BINDING PROTEIN 1-RELATED"/>
    <property type="match status" value="1"/>
</dbReference>
<dbReference type="InterPro" id="IPR036942">
    <property type="entry name" value="Beta-barrel_TonB_sf"/>
</dbReference>
<keyword evidence="8 11" id="KW-0472">Membrane</keyword>
<dbReference type="Proteomes" id="UP000643610">
    <property type="component" value="Unassembled WGS sequence"/>
</dbReference>
<dbReference type="RefSeq" id="WP_186890230.1">
    <property type="nucleotide sequence ID" value="NZ_JACOFU010000002.1"/>
</dbReference>
<evidence type="ECO:0000259" key="15">
    <source>
        <dbReference type="Pfam" id="PF00593"/>
    </source>
</evidence>
<evidence type="ECO:0000256" key="13">
    <source>
        <dbReference type="SAM" id="MobiDB-lite"/>
    </source>
</evidence>
<comment type="caution">
    <text evidence="17">The sequence shown here is derived from an EMBL/GenBank/DDBJ whole genome shotgun (WGS) entry which is preliminary data.</text>
</comment>
<dbReference type="InterPro" id="IPR012910">
    <property type="entry name" value="Plug_dom"/>
</dbReference>
<dbReference type="EMBL" id="JACOFU010000002">
    <property type="protein sequence ID" value="MBC3831213.1"/>
    <property type="molecule type" value="Genomic_DNA"/>
</dbReference>
<sequence>MQAPLSSVLTLLLCNTLVVSAHAQQTNSDKTRIAQEKPAIKKEEPQRVEIQARSEAQLAYQEAAAKTIIGSADLLKFGDTNVLDAMRRVPGVQVNNNKIQLLGMNASYTQVLIDGEPPRGVNVEDIPMQMIERIEVYRTANAQFSTQAIGGTVNIVLKRVASSAQQSIKITAAYVQHGQGTVEWNNSGKQGDFSHSVVATASQNSISANTPKKTLNKQTISDDTDQVLQQYDSLLDRNVKDRDIRIAPRLQYRTNSNINLTSTTMLAYSNSERDTSRSYTFLQGEPLDVAAMRVHDTTERVNLSSTMRATTSFSNDLKLDISGGFHAQRIKNTDSSQNYSLNGDLSLVRNYDTHVRILGGNSSGKFSIPTNAEHDLVMGWTGSGTTVHIDRNQTDFYKNNAIPVYLPQNGRNELYKSALYAQDEWKLQKNSSLYLGLRWESLSINSEGSAQDKSRYSTNVLSPIVQTMWQLNSHNTDRIRLGLARTYQAPNDFYLVSPKIYLVNNSIQNPNFVGNPNLRPELAWGLDAAYEHNGKDGLNYAVRAKIQQIDDLHRDTIFFENRAWWRKYINTGSALGKSLELSTQFPLKRFVLEAPDIDISMSYLHFWSDVKGLPQPFNQLNPYTYELTFSLNYRLKDMPLTFGMNTKLQDAHWQQISLTDRTYIEMPTNLDLVGLWKFDKKSQLRLAISNITNSNSIDTFSQSRVPGYVSTLHTTVNRARNMSLSFEHKF</sequence>
<evidence type="ECO:0000256" key="12">
    <source>
        <dbReference type="RuleBase" id="RU003357"/>
    </source>
</evidence>
<evidence type="ECO:0000256" key="14">
    <source>
        <dbReference type="SAM" id="SignalP"/>
    </source>
</evidence>
<accession>A0ABR6XPI1</accession>
<evidence type="ECO:0000256" key="4">
    <source>
        <dbReference type="ARBA" id="ARBA00022452"/>
    </source>
</evidence>
<protein>
    <submittedName>
        <fullName evidence="17">TonB-dependent receptor</fullName>
    </submittedName>
</protein>
<keyword evidence="10 11" id="KW-0998">Cell outer membrane</keyword>
<keyword evidence="18" id="KW-1185">Reference proteome</keyword>
<dbReference type="Pfam" id="PF00593">
    <property type="entry name" value="TonB_dep_Rec_b-barrel"/>
    <property type="match status" value="1"/>
</dbReference>
<evidence type="ECO:0000256" key="10">
    <source>
        <dbReference type="ARBA" id="ARBA00023237"/>
    </source>
</evidence>
<dbReference type="InterPro" id="IPR037066">
    <property type="entry name" value="Plug_dom_sf"/>
</dbReference>
<keyword evidence="3 11" id="KW-0813">Transport</keyword>
<keyword evidence="9 17" id="KW-0675">Receptor</keyword>
<dbReference type="SUPFAM" id="SSF56935">
    <property type="entry name" value="Porins"/>
    <property type="match status" value="1"/>
</dbReference>
<dbReference type="InterPro" id="IPR000531">
    <property type="entry name" value="Beta-barrel_TonB"/>
</dbReference>
<evidence type="ECO:0000256" key="9">
    <source>
        <dbReference type="ARBA" id="ARBA00023170"/>
    </source>
</evidence>
<dbReference type="InterPro" id="IPR039426">
    <property type="entry name" value="TonB-dep_rcpt-like"/>
</dbReference>
<gene>
    <name evidence="17" type="ORF">H8K33_06820</name>
</gene>
<feature type="chain" id="PRO_5045085434" evidence="14">
    <location>
        <begin position="24"/>
        <end position="730"/>
    </location>
</feature>
<dbReference type="Gene3D" id="2.40.170.20">
    <property type="entry name" value="TonB-dependent receptor, beta-barrel domain"/>
    <property type="match status" value="1"/>
</dbReference>
<comment type="subcellular location">
    <subcellularLocation>
        <location evidence="1 11">Cell outer membrane</location>
        <topology evidence="1 11">Multi-pass membrane protein</topology>
    </subcellularLocation>
</comment>
<dbReference type="Gene3D" id="2.170.130.10">
    <property type="entry name" value="TonB-dependent receptor, plug domain"/>
    <property type="match status" value="1"/>
</dbReference>
<evidence type="ECO:0000256" key="3">
    <source>
        <dbReference type="ARBA" id="ARBA00022448"/>
    </source>
</evidence>
<feature type="signal peptide" evidence="14">
    <location>
        <begin position="1"/>
        <end position="23"/>
    </location>
</feature>
<evidence type="ECO:0000256" key="1">
    <source>
        <dbReference type="ARBA" id="ARBA00004571"/>
    </source>
</evidence>
<dbReference type="Pfam" id="PF07715">
    <property type="entry name" value="Plug"/>
    <property type="match status" value="1"/>
</dbReference>
<dbReference type="PROSITE" id="PS52016">
    <property type="entry name" value="TONB_DEPENDENT_REC_3"/>
    <property type="match status" value="1"/>
</dbReference>
<keyword evidence="5 11" id="KW-0812">Transmembrane</keyword>
<evidence type="ECO:0000256" key="2">
    <source>
        <dbReference type="ARBA" id="ARBA00009810"/>
    </source>
</evidence>
<evidence type="ECO:0000256" key="11">
    <source>
        <dbReference type="PROSITE-ProRule" id="PRU01360"/>
    </source>
</evidence>
<evidence type="ECO:0000256" key="8">
    <source>
        <dbReference type="ARBA" id="ARBA00023136"/>
    </source>
</evidence>
<keyword evidence="6 14" id="KW-0732">Signal</keyword>
<feature type="region of interest" description="Disordered" evidence="13">
    <location>
        <begin position="26"/>
        <end position="48"/>
    </location>
</feature>
<evidence type="ECO:0000259" key="16">
    <source>
        <dbReference type="Pfam" id="PF07715"/>
    </source>
</evidence>
<keyword evidence="7 12" id="KW-0798">TonB box</keyword>
<evidence type="ECO:0000313" key="18">
    <source>
        <dbReference type="Proteomes" id="UP000643610"/>
    </source>
</evidence>
<organism evidence="17 18">
    <name type="scientific">Undibacterium amnicola</name>
    <dbReference type="NCBI Taxonomy" id="1834038"/>
    <lineage>
        <taxon>Bacteria</taxon>
        <taxon>Pseudomonadati</taxon>
        <taxon>Pseudomonadota</taxon>
        <taxon>Betaproteobacteria</taxon>
        <taxon>Burkholderiales</taxon>
        <taxon>Oxalobacteraceae</taxon>
        <taxon>Undibacterium</taxon>
    </lineage>
</organism>
<reference evidence="17 18" key="1">
    <citation type="submission" date="2020-08" db="EMBL/GenBank/DDBJ databases">
        <title>Novel species isolated from subtropical streams in China.</title>
        <authorList>
            <person name="Lu H."/>
        </authorList>
    </citation>
    <scope>NUCLEOTIDE SEQUENCE [LARGE SCALE GENOMIC DNA]</scope>
    <source>
        <strain evidence="17 18">KCTC 52442</strain>
    </source>
</reference>
<evidence type="ECO:0000256" key="6">
    <source>
        <dbReference type="ARBA" id="ARBA00022729"/>
    </source>
</evidence>
<feature type="compositionally biased region" description="Basic and acidic residues" evidence="13">
    <location>
        <begin position="29"/>
        <end position="48"/>
    </location>
</feature>
<evidence type="ECO:0000256" key="7">
    <source>
        <dbReference type="ARBA" id="ARBA00023077"/>
    </source>
</evidence>
<feature type="domain" description="TonB-dependent receptor-like beta-barrel" evidence="15">
    <location>
        <begin position="263"/>
        <end position="690"/>
    </location>
</feature>
<comment type="similarity">
    <text evidence="2 11 12">Belongs to the TonB-dependent receptor family.</text>
</comment>
<evidence type="ECO:0000256" key="5">
    <source>
        <dbReference type="ARBA" id="ARBA00022692"/>
    </source>
</evidence>